<protein>
    <recommendedName>
        <fullName evidence="1">DUF1653 domain-containing protein</fullName>
    </recommendedName>
</protein>
<dbReference type="InterPro" id="IPR023387">
    <property type="entry name" value="DUF1653-like_dom"/>
</dbReference>
<reference evidence="2" key="1">
    <citation type="submission" date="2009-11" db="EMBL/GenBank/DDBJ databases">
        <authorList>
            <person name="Weinstock G."/>
            <person name="Sodergren E."/>
            <person name="Clifton S."/>
            <person name="Fulton L."/>
            <person name="Fulton B."/>
            <person name="Courtney L."/>
            <person name="Fronick C."/>
            <person name="Harrison M."/>
            <person name="Strong C."/>
            <person name="Farmer C."/>
            <person name="Delahaunty K."/>
            <person name="Markovic C."/>
            <person name="Hall O."/>
            <person name="Minx P."/>
            <person name="Tomlinson C."/>
            <person name="Mitreva M."/>
            <person name="Nelson J."/>
            <person name="Hou S."/>
            <person name="Wollam A."/>
            <person name="Pepin K.H."/>
            <person name="Johnson M."/>
            <person name="Bhonagiri V."/>
            <person name="Nash W.E."/>
            <person name="Warren W."/>
            <person name="Chinwalla A."/>
            <person name="Mardis E.R."/>
            <person name="Wilson R.K."/>
        </authorList>
    </citation>
    <scope>NUCLEOTIDE SEQUENCE [LARGE SCALE GENOMIC DNA]</scope>
    <source>
        <strain evidence="2">DSM 18205</strain>
    </source>
</reference>
<evidence type="ECO:0000259" key="1">
    <source>
        <dbReference type="Pfam" id="PF07866"/>
    </source>
</evidence>
<dbReference type="Pfam" id="PF07866">
    <property type="entry name" value="DUF1653"/>
    <property type="match status" value="1"/>
</dbReference>
<dbReference type="EMBL" id="ACBX02000004">
    <property type="protein sequence ID" value="EFB36745.1"/>
    <property type="molecule type" value="Genomic_DNA"/>
</dbReference>
<keyword evidence="3" id="KW-1185">Reference proteome</keyword>
<comment type="caution">
    <text evidence="2">The sequence shown here is derived from an EMBL/GenBank/DDBJ whole genome shotgun (WGS) entry which is preliminary data.</text>
</comment>
<name>D1P9A3_9BACT</name>
<gene>
    <name evidence="2" type="ORF">PREVCOP_03792</name>
</gene>
<dbReference type="HOGENOM" id="CLU_2635089_0_0_10"/>
<dbReference type="GeneID" id="69849358"/>
<evidence type="ECO:0000313" key="2">
    <source>
        <dbReference type="EMBL" id="EFB36745.1"/>
    </source>
</evidence>
<accession>D1P9A3</accession>
<dbReference type="Proteomes" id="UP000004477">
    <property type="component" value="Unassembled WGS sequence"/>
</dbReference>
<dbReference type="PaxDb" id="537011-PREVCOP_03792"/>
<feature type="domain" description="DUF1653" evidence="1">
    <location>
        <begin position="45"/>
        <end position="69"/>
    </location>
</feature>
<evidence type="ECO:0000313" key="3">
    <source>
        <dbReference type="Proteomes" id="UP000004477"/>
    </source>
</evidence>
<dbReference type="AlphaFoldDB" id="D1P9A3"/>
<sequence>MKKILFLHGFFATGSYTPTEQEVKTWYAPLAQKMMMEFSAKEERYFQHFKGGKYKFIHSAFDSETQERGVKTTVFLA</sequence>
<dbReference type="RefSeq" id="WP_006846527.1">
    <property type="nucleotide sequence ID" value="NZ_CP085932.1"/>
</dbReference>
<organism evidence="2 3">
    <name type="scientific">Segatella copri DSM 18205</name>
    <dbReference type="NCBI Taxonomy" id="537011"/>
    <lineage>
        <taxon>Bacteria</taxon>
        <taxon>Pseudomonadati</taxon>
        <taxon>Bacteroidota</taxon>
        <taxon>Bacteroidia</taxon>
        <taxon>Bacteroidales</taxon>
        <taxon>Prevotellaceae</taxon>
        <taxon>Segatella</taxon>
    </lineage>
</organism>
<proteinExistence type="predicted"/>